<dbReference type="GO" id="GO:0032259">
    <property type="term" value="P:methylation"/>
    <property type="evidence" value="ECO:0007669"/>
    <property type="project" value="UniProtKB-KW"/>
</dbReference>
<dbReference type="GO" id="GO:0008757">
    <property type="term" value="F:S-adenosylmethionine-dependent methyltransferase activity"/>
    <property type="evidence" value="ECO:0007669"/>
    <property type="project" value="UniProtKB-ARBA"/>
</dbReference>
<reference evidence="2" key="1">
    <citation type="submission" date="2019-03" db="EMBL/GenBank/DDBJ databases">
        <title>Snf2 controls pulcherriminic acid biosynthesis and connects pigmentation and antifungal activity of the yeast Metschnikowia pulcherrima.</title>
        <authorList>
            <person name="Gore-Lloyd D."/>
            <person name="Sumann I."/>
            <person name="Brachmann A.O."/>
            <person name="Schneeberger K."/>
            <person name="Ortiz-Merino R.A."/>
            <person name="Moreno-Beltran M."/>
            <person name="Schlaefli M."/>
            <person name="Kirner P."/>
            <person name="Santos Kron A."/>
            <person name="Wolfe K.H."/>
            <person name="Piel J."/>
            <person name="Ahrens C.H."/>
            <person name="Henk D."/>
            <person name="Freimoser F.M."/>
        </authorList>
    </citation>
    <scope>NUCLEOTIDE SEQUENCE [LARGE SCALE GENOMIC DNA]</scope>
    <source>
        <strain evidence="2">APC 1.2</strain>
    </source>
</reference>
<proteinExistence type="predicted"/>
<evidence type="ECO:0000313" key="1">
    <source>
        <dbReference type="EMBL" id="QBM90931.1"/>
    </source>
</evidence>
<dbReference type="PANTHER" id="PTHR14614:SF130">
    <property type="entry name" value="PROTEIN-LYSINE N-METHYLTRANSFERASE EEF2KMT"/>
    <property type="match status" value="1"/>
</dbReference>
<organism evidence="1 2">
    <name type="scientific">Metschnikowia aff. pulcherrima</name>
    <dbReference type="NCBI Taxonomy" id="2163413"/>
    <lineage>
        <taxon>Eukaryota</taxon>
        <taxon>Fungi</taxon>
        <taxon>Dikarya</taxon>
        <taxon>Ascomycota</taxon>
        <taxon>Saccharomycotina</taxon>
        <taxon>Pichiomycetes</taxon>
        <taxon>Metschnikowiaceae</taxon>
        <taxon>Metschnikowia</taxon>
    </lineage>
</organism>
<dbReference type="InterPro" id="IPR019410">
    <property type="entry name" value="Methyltransf_16"/>
</dbReference>
<dbReference type="SUPFAM" id="SSF53335">
    <property type="entry name" value="S-adenosyl-L-methionine-dependent methyltransferases"/>
    <property type="match status" value="1"/>
</dbReference>
<dbReference type="CDD" id="cd02440">
    <property type="entry name" value="AdoMet_MTases"/>
    <property type="match status" value="1"/>
</dbReference>
<dbReference type="Pfam" id="PF10294">
    <property type="entry name" value="Methyltransf_16"/>
    <property type="match status" value="1"/>
</dbReference>
<dbReference type="Proteomes" id="UP000292447">
    <property type="component" value="Chromosome VI"/>
</dbReference>
<accession>A0A4P6XXK9</accession>
<dbReference type="Gene3D" id="3.40.50.150">
    <property type="entry name" value="Vaccinia Virus protein VP39"/>
    <property type="match status" value="1"/>
</dbReference>
<dbReference type="AlphaFoldDB" id="A0A4P6XXK9"/>
<sequence length="327" mass="36884">MKIIDYAQLQACLYLRIPPLDFMAHDCSLILDEETQEKVAGDLMGIAETNCYYVRLFLAQYVRVLEKNSAVIDSLYELYCEPRILGAQELPATSEDLLRYAIDNSGAYVTIKETPRVISGAGTTGLRTWEAALFLLNYFNKMGDTRRIFEAKNVLELGTGTGLVSLALLRNYGFHNFRSITLTDGDSALLEKLPETFRLNQLPAEVSVHVRQLIWGEDDIQEKETADESSLDCVDVIVAADVTYDALVVPQLCDTLARHFRKGATVAYVAATIRNSNTIEVWEQQLLERFSWTVCASERIPHESDLKCWFRKGTPEIRVYKICDSSG</sequence>
<dbReference type="STRING" id="2163413.A0A4P6XXK9"/>
<dbReference type="PANTHER" id="PTHR14614">
    <property type="entry name" value="HEPATOCELLULAR CARCINOMA-ASSOCIATED ANTIGEN"/>
    <property type="match status" value="1"/>
</dbReference>
<gene>
    <name evidence="1" type="primary">MPUL0F05190</name>
    <name evidence="1" type="ORF">METSCH_F05190</name>
</gene>
<keyword evidence="2" id="KW-1185">Reference proteome</keyword>
<name>A0A4P6XXK9_9ASCO</name>
<dbReference type="InterPro" id="IPR029063">
    <property type="entry name" value="SAM-dependent_MTases_sf"/>
</dbReference>
<protein>
    <submittedName>
        <fullName evidence="1">Lysine methyltransferase</fullName>
    </submittedName>
</protein>
<keyword evidence="1" id="KW-0489">Methyltransferase</keyword>
<keyword evidence="1" id="KW-0808">Transferase</keyword>
<evidence type="ECO:0000313" key="2">
    <source>
        <dbReference type="Proteomes" id="UP000292447"/>
    </source>
</evidence>
<dbReference type="EMBL" id="CP034461">
    <property type="protein sequence ID" value="QBM90931.1"/>
    <property type="molecule type" value="Genomic_DNA"/>
</dbReference>
<dbReference type="GO" id="GO:0005737">
    <property type="term" value="C:cytoplasm"/>
    <property type="evidence" value="ECO:0007669"/>
    <property type="project" value="TreeGrafter"/>
</dbReference>